<gene>
    <name evidence="9" type="ORF">BGM30_42850</name>
</gene>
<dbReference type="InterPro" id="IPR035093">
    <property type="entry name" value="RelE/ParE_toxin_dom_sf"/>
</dbReference>
<dbReference type="GO" id="GO:0016787">
    <property type="term" value="F:hydrolase activity"/>
    <property type="evidence" value="ECO:0007669"/>
    <property type="project" value="UniProtKB-KW"/>
</dbReference>
<keyword evidence="4" id="KW-0255">Endonuclease</keyword>
<dbReference type="GO" id="GO:0004519">
    <property type="term" value="F:endonuclease activity"/>
    <property type="evidence" value="ECO:0007669"/>
    <property type="project" value="UniProtKB-KW"/>
</dbReference>
<dbReference type="Pfam" id="PF06769">
    <property type="entry name" value="YoeB_toxin"/>
    <property type="match status" value="1"/>
</dbReference>
<dbReference type="InterPro" id="IPR009614">
    <property type="entry name" value="YoeB_toxin"/>
</dbReference>
<proteinExistence type="inferred from homology"/>
<evidence type="ECO:0000256" key="2">
    <source>
        <dbReference type="ARBA" id="ARBA00022649"/>
    </source>
</evidence>
<sequence length="91" mass="10318">MAIADKKVYAKIVSLIKDVQREPFSGLGKSEALKHKLSGLWSRRITKEHRLVYSVSDYDTKARTSGNALQGSSLQRDRNEKNPLLINFSQK</sequence>
<dbReference type="PANTHER" id="PTHR38039">
    <property type="entry name" value="TOXIN YOEB"/>
    <property type="match status" value="1"/>
</dbReference>
<evidence type="ECO:0000256" key="1">
    <source>
        <dbReference type="ARBA" id="ARBA00008172"/>
    </source>
</evidence>
<keyword evidence="2" id="KW-1277">Toxin-antitoxin system</keyword>
<evidence type="ECO:0000256" key="5">
    <source>
        <dbReference type="ARBA" id="ARBA00022801"/>
    </source>
</evidence>
<accession>A0A2H6BYE2</accession>
<comment type="caution">
    <text evidence="9">The sequence shown here is derived from an EMBL/GenBank/DDBJ whole genome shotgun (WGS) entry which is preliminary data.</text>
</comment>
<evidence type="ECO:0000256" key="6">
    <source>
        <dbReference type="ARBA" id="ARBA00030388"/>
    </source>
</evidence>
<keyword evidence="3" id="KW-0540">Nuclease</keyword>
<comment type="similarity">
    <text evidence="1">Belongs to the YoeB family.</text>
</comment>
<evidence type="ECO:0000256" key="7">
    <source>
        <dbReference type="ARBA" id="ARBA00050056"/>
    </source>
</evidence>
<name>A0A2H6BYE2_MICAE</name>
<feature type="compositionally biased region" description="Polar residues" evidence="8">
    <location>
        <begin position="64"/>
        <end position="74"/>
    </location>
</feature>
<feature type="region of interest" description="Disordered" evidence="8">
    <location>
        <begin position="64"/>
        <end position="91"/>
    </location>
</feature>
<dbReference type="SUPFAM" id="SSF143011">
    <property type="entry name" value="RelE-like"/>
    <property type="match status" value="1"/>
</dbReference>
<keyword evidence="5" id="KW-0378">Hydrolase</keyword>
<evidence type="ECO:0000313" key="9">
    <source>
        <dbReference type="EMBL" id="GBD55192.1"/>
    </source>
</evidence>
<dbReference type="PANTHER" id="PTHR38039:SF1">
    <property type="entry name" value="TOXIN YOEB"/>
    <property type="match status" value="1"/>
</dbReference>
<reference evidence="10" key="1">
    <citation type="submission" date="2017-12" db="EMBL/GenBank/DDBJ databases">
        <title>Improved Draft Genome Sequence of Microcystis aeruginosa NIES-298, a Microcystin-Producing Cyanobacterium from Lake Kasumigaura, Japan.</title>
        <authorList>
            <person name="Yamaguchi H."/>
            <person name="Suzuki S."/>
            <person name="Kawachi M."/>
        </authorList>
    </citation>
    <scope>NUCLEOTIDE SEQUENCE [LARGE SCALE GENOMIC DNA]</scope>
    <source>
        <strain evidence="10">NIES-298</strain>
    </source>
</reference>
<dbReference type="GO" id="GO:0006401">
    <property type="term" value="P:RNA catabolic process"/>
    <property type="evidence" value="ECO:0007669"/>
    <property type="project" value="InterPro"/>
</dbReference>
<evidence type="ECO:0000313" key="10">
    <source>
        <dbReference type="Proteomes" id="UP000236321"/>
    </source>
</evidence>
<dbReference type="Proteomes" id="UP000236321">
    <property type="component" value="Unassembled WGS sequence"/>
</dbReference>
<dbReference type="Gene3D" id="3.30.2310.20">
    <property type="entry name" value="RelE-like"/>
    <property type="match status" value="1"/>
</dbReference>
<protein>
    <recommendedName>
        <fullName evidence="7">Endoribonuclease YoeB</fullName>
    </recommendedName>
    <alternativeName>
        <fullName evidence="6">Putative mRNA interferase YoeB</fullName>
    </alternativeName>
</protein>
<evidence type="ECO:0000256" key="8">
    <source>
        <dbReference type="SAM" id="MobiDB-lite"/>
    </source>
</evidence>
<dbReference type="AlphaFoldDB" id="A0A2H6BYE2"/>
<organism evidence="9 10">
    <name type="scientific">Microcystis aeruginosa NIES-298</name>
    <dbReference type="NCBI Taxonomy" id="449468"/>
    <lineage>
        <taxon>Bacteria</taxon>
        <taxon>Bacillati</taxon>
        <taxon>Cyanobacteriota</taxon>
        <taxon>Cyanophyceae</taxon>
        <taxon>Oscillatoriophycideae</taxon>
        <taxon>Chroococcales</taxon>
        <taxon>Microcystaceae</taxon>
        <taxon>Microcystis</taxon>
    </lineage>
</organism>
<dbReference type="EMBL" id="BEYQ01000018">
    <property type="protein sequence ID" value="GBD55192.1"/>
    <property type="molecule type" value="Genomic_DNA"/>
</dbReference>
<evidence type="ECO:0000256" key="3">
    <source>
        <dbReference type="ARBA" id="ARBA00022722"/>
    </source>
</evidence>
<dbReference type="NCBIfam" id="TIGR02116">
    <property type="entry name" value="toxin_Txe_YoeB"/>
    <property type="match status" value="1"/>
</dbReference>
<evidence type="ECO:0000256" key="4">
    <source>
        <dbReference type="ARBA" id="ARBA00022759"/>
    </source>
</evidence>